<dbReference type="NCBIfam" id="TIGR00435">
    <property type="entry name" value="cysS"/>
    <property type="match status" value="1"/>
</dbReference>
<dbReference type="InterPro" id="IPR032678">
    <property type="entry name" value="tRNA-synt_1_cat_dom"/>
</dbReference>
<dbReference type="CDD" id="cd00672">
    <property type="entry name" value="CysRS_core"/>
    <property type="match status" value="1"/>
</dbReference>
<evidence type="ECO:0000256" key="12">
    <source>
        <dbReference type="HAMAP-Rule" id="MF_00041"/>
    </source>
</evidence>
<keyword evidence="5 12" id="KW-0436">Ligase</keyword>
<evidence type="ECO:0000256" key="5">
    <source>
        <dbReference type="ARBA" id="ARBA00022598"/>
    </source>
</evidence>
<dbReference type="SMART" id="SM00840">
    <property type="entry name" value="DALR_2"/>
    <property type="match status" value="1"/>
</dbReference>
<evidence type="ECO:0000313" key="15">
    <source>
        <dbReference type="Proteomes" id="UP000185490"/>
    </source>
</evidence>
<evidence type="ECO:0000256" key="4">
    <source>
        <dbReference type="ARBA" id="ARBA00022490"/>
    </source>
</evidence>
<dbReference type="PANTHER" id="PTHR10890">
    <property type="entry name" value="CYSTEINYL-TRNA SYNTHETASE"/>
    <property type="match status" value="1"/>
</dbReference>
<feature type="short sequence motif" description="'HIGH' region" evidence="12">
    <location>
        <begin position="29"/>
        <end position="39"/>
    </location>
</feature>
<dbReference type="PANTHER" id="PTHR10890:SF3">
    <property type="entry name" value="CYSTEINE--TRNA LIGASE, CYTOPLASMIC"/>
    <property type="match status" value="1"/>
</dbReference>
<sequence length="467" mass="53642">MYITNTESGKKEKLVPNTPGVVKMYVCGPTVYNYIHIGNARPAVVFDAFRRFLEYRGYKVVMVQNFTDIDDKIINEANAWGVNFKDVADTFIAEYWKDAENLGIRAANFHPRTTDYVKEIVEAVEKLIAKNYAYVADNGDVYFSVKEFKDYGKLSGKKLEDLVAGARVEVSELKKNPLDFALWKAVKPGEPSWDSPWGNGRPGWHIECSVMSQRLLGDSFDIHAGGEDLIFPHHEDEKAQSEALTGKPFAKYWMHNGMIITRGDKMSKSIGNVFLVREAVKRYGKDAVKLFLLSKHYRTPIEFSHEIMFNTKKAALRILNTLNRFEEKYPYPLVPKRDTFMNDMEARFVEALEDDFNTPRVIALIFELSKDLNKAMDEGKEEEALKRYHLITRVFGSVLGIFERGLKVVETNNQKIIEEILSVRQELRKEKDYNVADKIRDALLRAGVKILDTSEGTKWEMNTEVDE</sequence>
<evidence type="ECO:0000259" key="13">
    <source>
        <dbReference type="SMART" id="SM00840"/>
    </source>
</evidence>
<feature type="binding site" evidence="12">
    <location>
        <position position="233"/>
    </location>
    <ligand>
        <name>Zn(2+)</name>
        <dbReference type="ChEBI" id="CHEBI:29105"/>
    </ligand>
</feature>
<dbReference type="InterPro" id="IPR009080">
    <property type="entry name" value="tRNAsynth_Ia_anticodon-bd"/>
</dbReference>
<feature type="binding site" evidence="12">
    <location>
        <position position="208"/>
    </location>
    <ligand>
        <name>Zn(2+)</name>
        <dbReference type="ChEBI" id="CHEBI:29105"/>
    </ligand>
</feature>
<evidence type="ECO:0000256" key="2">
    <source>
        <dbReference type="ARBA" id="ARBA00005594"/>
    </source>
</evidence>
<dbReference type="Pfam" id="PF01406">
    <property type="entry name" value="tRNA-synt_1e"/>
    <property type="match status" value="1"/>
</dbReference>
<comment type="catalytic activity">
    <reaction evidence="12">
        <text>tRNA(Cys) + L-cysteine + ATP = L-cysteinyl-tRNA(Cys) + AMP + diphosphate</text>
        <dbReference type="Rhea" id="RHEA:17773"/>
        <dbReference type="Rhea" id="RHEA-COMP:9661"/>
        <dbReference type="Rhea" id="RHEA-COMP:9679"/>
        <dbReference type="ChEBI" id="CHEBI:30616"/>
        <dbReference type="ChEBI" id="CHEBI:33019"/>
        <dbReference type="ChEBI" id="CHEBI:35235"/>
        <dbReference type="ChEBI" id="CHEBI:78442"/>
        <dbReference type="ChEBI" id="CHEBI:78517"/>
        <dbReference type="ChEBI" id="CHEBI:456215"/>
        <dbReference type="EC" id="6.1.1.16"/>
    </reaction>
</comment>
<dbReference type="SUPFAM" id="SSF47323">
    <property type="entry name" value="Anticodon-binding domain of a subclass of class I aminoacyl-tRNA synthetases"/>
    <property type="match status" value="1"/>
</dbReference>
<evidence type="ECO:0000256" key="7">
    <source>
        <dbReference type="ARBA" id="ARBA00022741"/>
    </source>
</evidence>
<evidence type="ECO:0000256" key="11">
    <source>
        <dbReference type="ARBA" id="ARBA00023146"/>
    </source>
</evidence>
<comment type="subunit">
    <text evidence="3 12">Monomer.</text>
</comment>
<organism evidence="14 15">
    <name type="scientific">Thermosipho melanesiensis</name>
    <dbReference type="NCBI Taxonomy" id="46541"/>
    <lineage>
        <taxon>Bacteria</taxon>
        <taxon>Thermotogati</taxon>
        <taxon>Thermotogota</taxon>
        <taxon>Thermotogae</taxon>
        <taxon>Thermotogales</taxon>
        <taxon>Fervidobacteriaceae</taxon>
        <taxon>Thermosipho</taxon>
    </lineage>
</organism>
<reference evidence="14 15" key="1">
    <citation type="submission" date="2014-02" db="EMBL/GenBank/DDBJ databases">
        <title>Diversity of Thermotogales isolates from hydrothermal vents.</title>
        <authorList>
            <person name="Haverkamp T.H.A."/>
            <person name="Lossouarn J."/>
            <person name="Geslin C."/>
            <person name="Nesbo C.L."/>
        </authorList>
    </citation>
    <scope>NUCLEOTIDE SEQUENCE [LARGE SCALE GENOMIC DNA]</scope>
    <source>
        <strain evidence="14 15">431</strain>
    </source>
</reference>
<gene>
    <name evidence="12" type="primary">cysS</name>
    <name evidence="14" type="ORF">BW47_00370</name>
</gene>
<dbReference type="PRINTS" id="PR00983">
    <property type="entry name" value="TRNASYNTHCYS"/>
</dbReference>
<comment type="cofactor">
    <cofactor evidence="12">
        <name>Zn(2+)</name>
        <dbReference type="ChEBI" id="CHEBI:29105"/>
    </cofactor>
    <text evidence="12">Binds 1 zinc ion per subunit.</text>
</comment>
<protein>
    <recommendedName>
        <fullName evidence="12">Cysteine--tRNA ligase</fullName>
        <ecNumber evidence="12">6.1.1.16</ecNumber>
    </recommendedName>
    <alternativeName>
        <fullName evidence="12">Cysteinyl-tRNA synthetase</fullName>
        <shortName evidence="12">CysRS</shortName>
    </alternativeName>
</protein>
<dbReference type="Proteomes" id="UP000185490">
    <property type="component" value="Chromosome"/>
</dbReference>
<feature type="short sequence motif" description="'KMSKS' region" evidence="12">
    <location>
        <begin position="265"/>
        <end position="269"/>
    </location>
</feature>
<dbReference type="InterPro" id="IPR024909">
    <property type="entry name" value="Cys-tRNA/MSH_ligase"/>
</dbReference>
<evidence type="ECO:0000256" key="8">
    <source>
        <dbReference type="ARBA" id="ARBA00022833"/>
    </source>
</evidence>
<keyword evidence="7 12" id="KW-0547">Nucleotide-binding</keyword>
<feature type="binding site" evidence="12">
    <location>
        <position position="237"/>
    </location>
    <ligand>
        <name>Zn(2+)</name>
        <dbReference type="ChEBI" id="CHEBI:29105"/>
    </ligand>
</feature>
<feature type="binding site" evidence="12">
    <location>
        <position position="27"/>
    </location>
    <ligand>
        <name>Zn(2+)</name>
        <dbReference type="ChEBI" id="CHEBI:29105"/>
    </ligand>
</feature>
<feature type="binding site" evidence="12">
    <location>
        <position position="268"/>
    </location>
    <ligand>
        <name>ATP</name>
        <dbReference type="ChEBI" id="CHEBI:30616"/>
    </ligand>
</feature>
<dbReference type="EC" id="6.1.1.16" evidence="12"/>
<comment type="subcellular location">
    <subcellularLocation>
        <location evidence="1 12">Cytoplasm</location>
    </subcellularLocation>
</comment>
<dbReference type="InterPro" id="IPR015803">
    <property type="entry name" value="Cys-tRNA-ligase"/>
</dbReference>
<evidence type="ECO:0000256" key="6">
    <source>
        <dbReference type="ARBA" id="ARBA00022723"/>
    </source>
</evidence>
<comment type="similarity">
    <text evidence="2 12">Belongs to the class-I aminoacyl-tRNA synthetase family.</text>
</comment>
<keyword evidence="8 12" id="KW-0862">Zinc</keyword>
<dbReference type="InterPro" id="IPR014729">
    <property type="entry name" value="Rossmann-like_a/b/a_fold"/>
</dbReference>
<dbReference type="EMBL" id="CP007389">
    <property type="protein sequence ID" value="APT73150.1"/>
    <property type="molecule type" value="Genomic_DNA"/>
</dbReference>
<feature type="domain" description="Cysteinyl-tRNA synthetase class Ia DALR" evidence="13">
    <location>
        <begin position="347"/>
        <end position="406"/>
    </location>
</feature>
<dbReference type="SUPFAM" id="SSF52374">
    <property type="entry name" value="Nucleotidylyl transferase"/>
    <property type="match status" value="1"/>
</dbReference>
<dbReference type="InterPro" id="IPR015273">
    <property type="entry name" value="Cys-tRNA-synt_Ia_DALR"/>
</dbReference>
<keyword evidence="6 12" id="KW-0479">Metal-binding</keyword>
<evidence type="ECO:0000313" key="14">
    <source>
        <dbReference type="EMBL" id="APT73150.1"/>
    </source>
</evidence>
<accession>A0ABM6GCC3</accession>
<dbReference type="HAMAP" id="MF_00041">
    <property type="entry name" value="Cys_tRNA_synth"/>
    <property type="match status" value="1"/>
</dbReference>
<evidence type="ECO:0000256" key="9">
    <source>
        <dbReference type="ARBA" id="ARBA00022840"/>
    </source>
</evidence>
<evidence type="ECO:0000256" key="1">
    <source>
        <dbReference type="ARBA" id="ARBA00004496"/>
    </source>
</evidence>
<proteinExistence type="inferred from homology"/>
<name>A0ABM6GCC3_9BACT</name>
<keyword evidence="9 12" id="KW-0067">ATP-binding</keyword>
<keyword evidence="10 12" id="KW-0648">Protein biosynthesis</keyword>
<keyword evidence="15" id="KW-1185">Reference proteome</keyword>
<keyword evidence="4 12" id="KW-0963">Cytoplasm</keyword>
<keyword evidence="11 12" id="KW-0030">Aminoacyl-tRNA synthetase</keyword>
<evidence type="ECO:0000256" key="3">
    <source>
        <dbReference type="ARBA" id="ARBA00011245"/>
    </source>
</evidence>
<dbReference type="Gene3D" id="3.40.50.620">
    <property type="entry name" value="HUPs"/>
    <property type="match status" value="1"/>
</dbReference>
<dbReference type="Pfam" id="PF09190">
    <property type="entry name" value="DALR_2"/>
    <property type="match status" value="1"/>
</dbReference>
<dbReference type="Gene3D" id="1.20.120.1910">
    <property type="entry name" value="Cysteine-tRNA ligase, C-terminal anti-codon recognition domain"/>
    <property type="match status" value="1"/>
</dbReference>
<evidence type="ECO:0000256" key="10">
    <source>
        <dbReference type="ARBA" id="ARBA00022917"/>
    </source>
</evidence>